<feature type="compositionally biased region" description="Basic and acidic residues" evidence="1">
    <location>
        <begin position="493"/>
        <end position="502"/>
    </location>
</feature>
<reference evidence="2 3" key="1">
    <citation type="submission" date="2019-12" db="EMBL/GenBank/DDBJ databases">
        <authorList>
            <person name="Alioto T."/>
            <person name="Alioto T."/>
            <person name="Gomez Garrido J."/>
        </authorList>
    </citation>
    <scope>NUCLEOTIDE SEQUENCE [LARGE SCALE GENOMIC DNA]</scope>
</reference>
<feature type="compositionally biased region" description="Low complexity" evidence="1">
    <location>
        <begin position="54"/>
        <end position="63"/>
    </location>
</feature>
<gene>
    <name evidence="2" type="ORF">OLEA9_A090007</name>
</gene>
<evidence type="ECO:0000313" key="3">
    <source>
        <dbReference type="Proteomes" id="UP000594638"/>
    </source>
</evidence>
<protein>
    <recommendedName>
        <fullName evidence="4">DUF3741 domain-containing protein</fullName>
    </recommendedName>
</protein>
<feature type="compositionally biased region" description="Polar residues" evidence="1">
    <location>
        <begin position="456"/>
        <end position="492"/>
    </location>
</feature>
<feature type="compositionally biased region" description="Low complexity" evidence="1">
    <location>
        <begin position="588"/>
        <end position="599"/>
    </location>
</feature>
<feature type="compositionally biased region" description="Basic and acidic residues" evidence="1">
    <location>
        <begin position="573"/>
        <end position="583"/>
    </location>
</feature>
<accession>A0A8S0V1M7</accession>
<dbReference type="AlphaFoldDB" id="A0A8S0V1M7"/>
<name>A0A8S0V1M7_OLEEU</name>
<feature type="compositionally biased region" description="Polar residues" evidence="1">
    <location>
        <begin position="64"/>
        <end position="87"/>
    </location>
</feature>
<evidence type="ECO:0000256" key="1">
    <source>
        <dbReference type="SAM" id="MobiDB-lite"/>
    </source>
</evidence>
<feature type="compositionally biased region" description="Basic and acidic residues" evidence="1">
    <location>
        <begin position="534"/>
        <end position="544"/>
    </location>
</feature>
<feature type="compositionally biased region" description="Basic and acidic residues" evidence="1">
    <location>
        <begin position="409"/>
        <end position="421"/>
    </location>
</feature>
<proteinExistence type="predicted"/>
<keyword evidence="3" id="KW-1185">Reference proteome</keyword>
<organism evidence="2 3">
    <name type="scientific">Olea europaea subsp. europaea</name>
    <dbReference type="NCBI Taxonomy" id="158383"/>
    <lineage>
        <taxon>Eukaryota</taxon>
        <taxon>Viridiplantae</taxon>
        <taxon>Streptophyta</taxon>
        <taxon>Embryophyta</taxon>
        <taxon>Tracheophyta</taxon>
        <taxon>Spermatophyta</taxon>
        <taxon>Magnoliopsida</taxon>
        <taxon>eudicotyledons</taxon>
        <taxon>Gunneridae</taxon>
        <taxon>Pentapetalae</taxon>
        <taxon>asterids</taxon>
        <taxon>lamiids</taxon>
        <taxon>Lamiales</taxon>
        <taxon>Oleaceae</taxon>
        <taxon>Oleeae</taxon>
        <taxon>Olea</taxon>
    </lineage>
</organism>
<evidence type="ECO:0008006" key="4">
    <source>
        <dbReference type="Google" id="ProtNLM"/>
    </source>
</evidence>
<feature type="region of interest" description="Disordered" evidence="1">
    <location>
        <begin position="48"/>
        <end position="97"/>
    </location>
</feature>
<comment type="caution">
    <text evidence="2">The sequence shown here is derived from an EMBL/GenBank/DDBJ whole genome shotgun (WGS) entry which is preliminary data.</text>
</comment>
<dbReference type="Gramene" id="OE9A090007T6">
    <property type="protein sequence ID" value="OE9A090007C6"/>
    <property type="gene ID" value="OE9A090007"/>
</dbReference>
<feature type="compositionally biased region" description="Polar residues" evidence="1">
    <location>
        <begin position="503"/>
        <end position="519"/>
    </location>
</feature>
<dbReference type="PANTHER" id="PTHR34282:SF1">
    <property type="entry name" value="DUF3741 DOMAIN-CONTAINING PROTEIN"/>
    <property type="match status" value="1"/>
</dbReference>
<dbReference type="Proteomes" id="UP000594638">
    <property type="component" value="Unassembled WGS sequence"/>
</dbReference>
<sequence length="1065" mass="120093">MASKSDFAQKLLHDLRLRKERMAATQNSGQHSNQMSTATYVNRGQTYSGGRQIKASQSQASSKTGNTFRKSNAGSRAISTDESSKQIVLSDRGHGSRQAGDLSTAIAFALENGGKLKITSSSNNPLVNFFNRFGRRSVDTGKMKISNKQGLSTNQFPTVSHIHITEISKGIQKLNQILRACSNGHNFDRNSIQVGKELLKGAMDLEESLKMLVNLQEASEYMISPQQKSRIKLLDEDEDDEDNNDNIVDKRILDRPRFSFDKHDKNSYVSRDFSQNDFTQQLMVLTYPAESPKQLLSSSKIAPHKRSASCVPDFDSRSAYVKPKIHPGSPQCTQDKGRMSNVIAKLMGLEELPQKEDSKCVQKDSSQKKKEGKISNKNSKLPQPLDRDGKNGSPLSTNKKLIQTNHAPATRDAKFDVEIEKNQVTSSGKSETVISGKNPPRQDMKIQAVGVDAQSGPKTETIAMNKQRNRISEPNQVPGFQNFQESKTQENVTKYRERKMTDTRGSNSISNTELQQKPQQKVRKPEAEIAQENIESKVIVDHLPKSSANEVLQSNPQKLQDDQELHQVPVPTKPDRSENKSQAEKSGQQLLKQNLQPKNLKGHQVERMIASKPKSKVTSLQKKQSNAKATPANRKSIKQLEKVSLKDSPNSRQQYDSRITASYNSTVNLKISMNDLQSENSSTKELENEMQKEGGSSPLLAKEKPMDVVATQKAVQIRRNEKHPKIDVVMTRRNGMGNHSTRPLKHSTVMVRVKQQKPDQLKEEEVAIIRCKDSERINEPLKESDKLQNDAGQTTILNNSVADECQTQKSLDMLTPNDRCQDLAPKSVKVIDDYQSGDQPYAFTEAHEFKECIQSTVDTAGVREAGLELRNFSQHEYKKSPASQDQLTESEKYLKVMLIKSQSFLNAAETLYKLDLAESFIRAGDHNGEDANMKLMLDCGYEVMKRKAWRQEVTVHPYTTTSISHPKVRSFDDLVKQLYKDFEMLKIYVDNGNDECDVADYLYKMLDRDIHNRDLDVNSAWDFGWDDMMFAYPEQDYIIKDVEKHMLNGLLNEITNDLLIVSVSA</sequence>
<dbReference type="EMBL" id="CACTIH010009116">
    <property type="protein sequence ID" value="CAA3024756.1"/>
    <property type="molecule type" value="Genomic_DNA"/>
</dbReference>
<feature type="compositionally biased region" description="Polar residues" evidence="1">
    <location>
        <begin position="616"/>
        <end position="628"/>
    </location>
</feature>
<dbReference type="OrthoDB" id="761625at2759"/>
<feature type="compositionally biased region" description="Polar residues" evidence="1">
    <location>
        <begin position="393"/>
        <end position="407"/>
    </location>
</feature>
<feature type="compositionally biased region" description="Polar residues" evidence="1">
    <location>
        <begin position="422"/>
        <end position="435"/>
    </location>
</feature>
<feature type="region of interest" description="Disordered" evidence="1">
    <location>
        <begin position="354"/>
        <end position="636"/>
    </location>
</feature>
<dbReference type="PANTHER" id="PTHR34282">
    <property type="entry name" value="OS01G0228800 PROTEIN-RELATED"/>
    <property type="match status" value="1"/>
</dbReference>
<feature type="compositionally biased region" description="Polar residues" evidence="1">
    <location>
        <begin position="546"/>
        <end position="558"/>
    </location>
</feature>
<evidence type="ECO:0000313" key="2">
    <source>
        <dbReference type="EMBL" id="CAA3024756.1"/>
    </source>
</evidence>
<feature type="compositionally biased region" description="Basic and acidic residues" evidence="1">
    <location>
        <begin position="354"/>
        <end position="374"/>
    </location>
</feature>